<keyword evidence="6" id="KW-0520">NAD</keyword>
<proteinExistence type="inferred from homology"/>
<comment type="catalytic activity">
    <reaction evidence="1">
        <text>UDP-alpha-D-glucose = UDP-alpha-D-galactose</text>
        <dbReference type="Rhea" id="RHEA:22168"/>
        <dbReference type="ChEBI" id="CHEBI:58885"/>
        <dbReference type="ChEBI" id="CHEBI:66914"/>
        <dbReference type="EC" id="5.1.3.2"/>
    </reaction>
</comment>
<dbReference type="PANTHER" id="PTHR43725">
    <property type="entry name" value="UDP-GLUCOSE 4-EPIMERASE"/>
    <property type="match status" value="1"/>
</dbReference>
<evidence type="ECO:0000313" key="11">
    <source>
        <dbReference type="Proteomes" id="UP000284006"/>
    </source>
</evidence>
<dbReference type="InterPro" id="IPR036291">
    <property type="entry name" value="NAD(P)-bd_dom_sf"/>
</dbReference>
<reference evidence="10 11" key="1">
    <citation type="submission" date="2018-09" db="EMBL/GenBank/DDBJ databases">
        <authorList>
            <person name="Zhu H."/>
        </authorList>
    </citation>
    <scope>NUCLEOTIDE SEQUENCE [LARGE SCALE GENOMIC DNA]</scope>
    <source>
        <strain evidence="10 11">K1S02-61</strain>
    </source>
</reference>
<comment type="caution">
    <text evidence="10">The sequence shown here is derived from an EMBL/GenBank/DDBJ whole genome shotgun (WGS) entry which is preliminary data.</text>
</comment>
<dbReference type="Gene3D" id="3.90.25.10">
    <property type="entry name" value="UDP-galactose 4-epimerase, domain 1"/>
    <property type="match status" value="1"/>
</dbReference>
<dbReference type="AlphaFoldDB" id="A0A418XEK5"/>
<gene>
    <name evidence="10" type="ORF">D3872_21550</name>
</gene>
<dbReference type="GO" id="GO:0005829">
    <property type="term" value="C:cytosol"/>
    <property type="evidence" value="ECO:0007669"/>
    <property type="project" value="TreeGrafter"/>
</dbReference>
<name>A0A418XEK5_9BURK</name>
<evidence type="ECO:0000256" key="9">
    <source>
        <dbReference type="ARBA" id="ARBA00033067"/>
    </source>
</evidence>
<feature type="non-terminal residue" evidence="10">
    <location>
        <position position="1"/>
    </location>
</feature>
<evidence type="ECO:0000256" key="7">
    <source>
        <dbReference type="ARBA" id="ARBA00023235"/>
    </source>
</evidence>
<evidence type="ECO:0000256" key="4">
    <source>
        <dbReference type="ARBA" id="ARBA00013189"/>
    </source>
</evidence>
<protein>
    <recommendedName>
        <fullName evidence="5">UDP-glucose 4-epimerase</fullName>
        <ecNumber evidence="4">5.1.3.2</ecNumber>
    </recommendedName>
    <alternativeName>
        <fullName evidence="9">Galactowaldenase</fullName>
    </alternativeName>
    <alternativeName>
        <fullName evidence="8">UDP-galactose 4-epimerase</fullName>
    </alternativeName>
</protein>
<dbReference type="SUPFAM" id="SSF51735">
    <property type="entry name" value="NAD(P)-binding Rossmann-fold domains"/>
    <property type="match status" value="1"/>
</dbReference>
<dbReference type="Proteomes" id="UP000284006">
    <property type="component" value="Unassembled WGS sequence"/>
</dbReference>
<dbReference type="GO" id="GO:0005996">
    <property type="term" value="P:monosaccharide metabolic process"/>
    <property type="evidence" value="ECO:0007669"/>
    <property type="project" value="TreeGrafter"/>
</dbReference>
<keyword evidence="7" id="KW-0413">Isomerase</keyword>
<dbReference type="EMBL" id="QYUP01000156">
    <property type="protein sequence ID" value="RJG10758.1"/>
    <property type="molecule type" value="Genomic_DNA"/>
</dbReference>
<accession>A0A418XEK5</accession>
<comment type="cofactor">
    <cofactor evidence="2">
        <name>NAD(+)</name>
        <dbReference type="ChEBI" id="CHEBI:57540"/>
    </cofactor>
</comment>
<comment type="similarity">
    <text evidence="3">Belongs to the NAD(P)-dependent epimerase/dehydratase family.</text>
</comment>
<evidence type="ECO:0000256" key="6">
    <source>
        <dbReference type="ARBA" id="ARBA00023027"/>
    </source>
</evidence>
<evidence type="ECO:0000256" key="2">
    <source>
        <dbReference type="ARBA" id="ARBA00001911"/>
    </source>
</evidence>
<organism evidence="10 11">
    <name type="scientific">Massilia cavernae</name>
    <dbReference type="NCBI Taxonomy" id="2320864"/>
    <lineage>
        <taxon>Bacteria</taxon>
        <taxon>Pseudomonadati</taxon>
        <taxon>Pseudomonadota</taxon>
        <taxon>Betaproteobacteria</taxon>
        <taxon>Burkholderiales</taxon>
        <taxon>Oxalobacteraceae</taxon>
        <taxon>Telluria group</taxon>
        <taxon>Massilia</taxon>
    </lineage>
</organism>
<dbReference type="EC" id="5.1.3.2" evidence="4"/>
<sequence>VNLGTGQGHSVLEVVRAFSLACGHAVPYEICARRPGDIAQCYADPALAQRLLGWRAQRTLADMCVDTWRWQSRNPEGYS</sequence>
<evidence type="ECO:0000256" key="1">
    <source>
        <dbReference type="ARBA" id="ARBA00000083"/>
    </source>
</evidence>
<dbReference type="PANTHER" id="PTHR43725:SF47">
    <property type="entry name" value="UDP-GLUCOSE 4-EPIMERASE"/>
    <property type="match status" value="1"/>
</dbReference>
<evidence type="ECO:0000313" key="10">
    <source>
        <dbReference type="EMBL" id="RJG10758.1"/>
    </source>
</evidence>
<evidence type="ECO:0000256" key="8">
    <source>
        <dbReference type="ARBA" id="ARBA00031367"/>
    </source>
</evidence>
<evidence type="ECO:0000256" key="5">
    <source>
        <dbReference type="ARBA" id="ARBA00018569"/>
    </source>
</evidence>
<dbReference type="GO" id="GO:0003978">
    <property type="term" value="F:UDP-glucose 4-epimerase activity"/>
    <property type="evidence" value="ECO:0007669"/>
    <property type="project" value="UniProtKB-EC"/>
</dbReference>
<keyword evidence="11" id="KW-1185">Reference proteome</keyword>
<evidence type="ECO:0000256" key="3">
    <source>
        <dbReference type="ARBA" id="ARBA00007637"/>
    </source>
</evidence>